<sequence>MENIWTVVKCAAALQDSEIFKRRKKDDIIQRLYTQPIIQCSSSNLRLKWAGHVYVHNEGTKFIETATCTTMRIAFSTTSLFRNVRFVNQDRTCHRASQRPPAR</sequence>
<keyword evidence="2" id="KW-1185">Reference proteome</keyword>
<organism evidence="1 2">
    <name type="scientific">Cinara cedri</name>
    <dbReference type="NCBI Taxonomy" id="506608"/>
    <lineage>
        <taxon>Eukaryota</taxon>
        <taxon>Metazoa</taxon>
        <taxon>Ecdysozoa</taxon>
        <taxon>Arthropoda</taxon>
        <taxon>Hexapoda</taxon>
        <taxon>Insecta</taxon>
        <taxon>Pterygota</taxon>
        <taxon>Neoptera</taxon>
        <taxon>Paraneoptera</taxon>
        <taxon>Hemiptera</taxon>
        <taxon>Sternorrhyncha</taxon>
        <taxon>Aphidomorpha</taxon>
        <taxon>Aphidoidea</taxon>
        <taxon>Aphididae</taxon>
        <taxon>Lachninae</taxon>
        <taxon>Cinara</taxon>
    </lineage>
</organism>
<gene>
    <name evidence="1" type="ORF">CINCED_3A009538</name>
</gene>
<dbReference type="Proteomes" id="UP000325440">
    <property type="component" value="Unassembled WGS sequence"/>
</dbReference>
<accession>A0A5E4M013</accession>
<dbReference type="AlphaFoldDB" id="A0A5E4M013"/>
<proteinExistence type="predicted"/>
<protein>
    <submittedName>
        <fullName evidence="1">Uncharacterized protein</fullName>
    </submittedName>
</protein>
<reference evidence="1 2" key="1">
    <citation type="submission" date="2019-08" db="EMBL/GenBank/DDBJ databases">
        <authorList>
            <person name="Alioto T."/>
            <person name="Alioto T."/>
            <person name="Gomez Garrido J."/>
        </authorList>
    </citation>
    <scope>NUCLEOTIDE SEQUENCE [LARGE SCALE GENOMIC DNA]</scope>
</reference>
<name>A0A5E4M013_9HEMI</name>
<evidence type="ECO:0000313" key="1">
    <source>
        <dbReference type="EMBL" id="VVC24289.1"/>
    </source>
</evidence>
<dbReference type="EMBL" id="CABPRJ010000001">
    <property type="protein sequence ID" value="VVC24289.1"/>
    <property type="molecule type" value="Genomic_DNA"/>
</dbReference>
<evidence type="ECO:0000313" key="2">
    <source>
        <dbReference type="Proteomes" id="UP000325440"/>
    </source>
</evidence>